<dbReference type="GO" id="GO:0005829">
    <property type="term" value="C:cytosol"/>
    <property type="evidence" value="ECO:0007669"/>
    <property type="project" value="TreeGrafter"/>
</dbReference>
<proteinExistence type="predicted"/>
<dbReference type="Proteomes" id="UP000230052">
    <property type="component" value="Unassembled WGS sequence"/>
</dbReference>
<dbReference type="GO" id="GO:0008767">
    <property type="term" value="F:UDP-galactopyranose mutase activity"/>
    <property type="evidence" value="ECO:0007669"/>
    <property type="project" value="TreeGrafter"/>
</dbReference>
<sequence length="437" mass="50633">MKDKDLIIGAGISGLSCAWVLKDRCIVLEKDATIGGLAKTKKFNAFRSDLGGHRFFTKNVNIENFVQDLIKGDLLKIQRKSKIYRNKKFIDYPLKASVALHLNPLDVLISFFTYLLRRIKPLPEVSFEDASKNRFGDRLYELFFKVYTEKIWGVRCDKLSKEFVDARLQNISLKRVIMHALLSKQKDIKSFADVFIYPKMGINEITEALSKDLEIRLNSEVTGFVLSKDRIEKVILNNSHETECKNVISTMPLTDLTRLLEPPEEIWDSLKSLKFRSLIYVFLILKRKKYSDNHWIYFPGPQIFGRLHEPKNWSPFMAPEDKTGVGVEVFCFENDDVWKMSDLEIAHQAIMELPLLKKFEVENHFVTRIENAYPLYEVGYKEKLDKIKKFLSSYSNLFILGRTGSFSYINMDACIEEGLKLGCFLNNVPAKETPTFI</sequence>
<dbReference type="PANTHER" id="PTHR21197:SF0">
    <property type="entry name" value="UDP-GALACTOPYRANOSE MUTASE"/>
    <property type="match status" value="1"/>
</dbReference>
<evidence type="ECO:0000313" key="3">
    <source>
        <dbReference type="Proteomes" id="UP000230052"/>
    </source>
</evidence>
<dbReference type="EMBL" id="PEWV01000032">
    <property type="protein sequence ID" value="PIU41822.1"/>
    <property type="molecule type" value="Genomic_DNA"/>
</dbReference>
<dbReference type="PANTHER" id="PTHR21197">
    <property type="entry name" value="UDP-GALACTOPYRANOSE MUTASE"/>
    <property type="match status" value="1"/>
</dbReference>
<dbReference type="PROSITE" id="PS51257">
    <property type="entry name" value="PROKAR_LIPOPROTEIN"/>
    <property type="match status" value="1"/>
</dbReference>
<protein>
    <recommendedName>
        <fullName evidence="1">Amine oxidase domain-containing protein</fullName>
    </recommendedName>
</protein>
<dbReference type="AlphaFoldDB" id="A0A2J0KTJ6"/>
<organism evidence="2 3">
    <name type="scientific">Candidatus Aquitaenariimonas noxiae</name>
    <dbReference type="NCBI Taxonomy" id="1974741"/>
    <lineage>
        <taxon>Bacteria</taxon>
        <taxon>Pseudomonadati</taxon>
        <taxon>Candidatus Omnitrophota</taxon>
        <taxon>Candidatus Aquitaenariimonas</taxon>
    </lineage>
</organism>
<reference evidence="2 3" key="1">
    <citation type="submission" date="2017-09" db="EMBL/GenBank/DDBJ databases">
        <title>Depth-based differentiation of microbial function through sediment-hosted aquifers and enrichment of novel symbionts in the deep terrestrial subsurface.</title>
        <authorList>
            <person name="Probst A.J."/>
            <person name="Ladd B."/>
            <person name="Jarett J.K."/>
            <person name="Geller-Mcgrath D.E."/>
            <person name="Sieber C.M."/>
            <person name="Emerson J.B."/>
            <person name="Anantharaman K."/>
            <person name="Thomas B.C."/>
            <person name="Malmstrom R."/>
            <person name="Stieglmeier M."/>
            <person name="Klingl A."/>
            <person name="Woyke T."/>
            <person name="Ryan C.M."/>
            <person name="Banfield J.F."/>
        </authorList>
    </citation>
    <scope>NUCLEOTIDE SEQUENCE [LARGE SCALE GENOMIC DNA]</scope>
    <source>
        <strain evidence="2">CG07_land_8_20_14_0_80_42_15</strain>
    </source>
</reference>
<dbReference type="GO" id="GO:0050660">
    <property type="term" value="F:flavin adenine dinucleotide binding"/>
    <property type="evidence" value="ECO:0007669"/>
    <property type="project" value="TreeGrafter"/>
</dbReference>
<accession>A0A2J0KTJ6</accession>
<dbReference type="InterPro" id="IPR002937">
    <property type="entry name" value="Amino_oxidase"/>
</dbReference>
<dbReference type="InterPro" id="IPR036188">
    <property type="entry name" value="FAD/NAD-bd_sf"/>
</dbReference>
<comment type="caution">
    <text evidence="2">The sequence shown here is derived from an EMBL/GenBank/DDBJ whole genome shotgun (WGS) entry which is preliminary data.</text>
</comment>
<feature type="domain" description="Amine oxidase" evidence="1">
    <location>
        <begin position="12"/>
        <end position="419"/>
    </location>
</feature>
<dbReference type="SUPFAM" id="SSF51905">
    <property type="entry name" value="FAD/NAD(P)-binding domain"/>
    <property type="match status" value="1"/>
</dbReference>
<dbReference type="GO" id="GO:0016491">
    <property type="term" value="F:oxidoreductase activity"/>
    <property type="evidence" value="ECO:0007669"/>
    <property type="project" value="InterPro"/>
</dbReference>
<dbReference type="Gene3D" id="3.50.50.60">
    <property type="entry name" value="FAD/NAD(P)-binding domain"/>
    <property type="match status" value="1"/>
</dbReference>
<evidence type="ECO:0000313" key="2">
    <source>
        <dbReference type="EMBL" id="PIU41822.1"/>
    </source>
</evidence>
<evidence type="ECO:0000259" key="1">
    <source>
        <dbReference type="Pfam" id="PF01593"/>
    </source>
</evidence>
<dbReference type="Pfam" id="PF01593">
    <property type="entry name" value="Amino_oxidase"/>
    <property type="match status" value="1"/>
</dbReference>
<gene>
    <name evidence="2" type="ORF">COS99_03355</name>
</gene>
<name>A0A2J0KTJ6_9BACT</name>